<dbReference type="Gene3D" id="1.10.10.10">
    <property type="entry name" value="Winged helix-like DNA-binding domain superfamily/Winged helix DNA-binding domain"/>
    <property type="match status" value="1"/>
</dbReference>
<dbReference type="PRINTS" id="PR00039">
    <property type="entry name" value="HTHLYSR"/>
</dbReference>
<organism evidence="6 7">
    <name type="scientific">Paremcibacter congregatus</name>
    <dbReference type="NCBI Taxonomy" id="2043170"/>
    <lineage>
        <taxon>Bacteria</taxon>
        <taxon>Pseudomonadati</taxon>
        <taxon>Pseudomonadota</taxon>
        <taxon>Alphaproteobacteria</taxon>
        <taxon>Emcibacterales</taxon>
        <taxon>Emcibacteraceae</taxon>
        <taxon>Paremcibacter</taxon>
    </lineage>
</organism>
<dbReference type="InParanoid" id="A0A2G4YQJ5"/>
<dbReference type="SUPFAM" id="SSF53850">
    <property type="entry name" value="Periplasmic binding protein-like II"/>
    <property type="match status" value="1"/>
</dbReference>
<comment type="caution">
    <text evidence="6">The sequence shown here is derived from an EMBL/GenBank/DDBJ whole genome shotgun (WGS) entry which is preliminary data.</text>
</comment>
<feature type="domain" description="HTH lysR-type" evidence="5">
    <location>
        <begin position="1"/>
        <end position="58"/>
    </location>
</feature>
<dbReference type="EMBL" id="PDEM01000024">
    <property type="protein sequence ID" value="PHZ84588.1"/>
    <property type="molecule type" value="Genomic_DNA"/>
</dbReference>
<keyword evidence="3" id="KW-0238">DNA-binding</keyword>
<dbReference type="Pfam" id="PF03466">
    <property type="entry name" value="LysR_substrate"/>
    <property type="match status" value="1"/>
</dbReference>
<protein>
    <submittedName>
        <fullName evidence="6">LysR family transcriptional regulator</fullName>
    </submittedName>
</protein>
<dbReference type="InterPro" id="IPR036390">
    <property type="entry name" value="WH_DNA-bd_sf"/>
</dbReference>
<keyword evidence="2" id="KW-0805">Transcription regulation</keyword>
<reference evidence="6 7" key="1">
    <citation type="submission" date="2017-10" db="EMBL/GenBank/DDBJ databases">
        <title>Frigbacter circumglobatus gen. nov. sp. nov., isolated from sediment cultured in situ.</title>
        <authorList>
            <person name="Zhao Z."/>
        </authorList>
    </citation>
    <scope>NUCLEOTIDE SEQUENCE [LARGE SCALE GENOMIC DNA]</scope>
    <source>
        <strain evidence="6 7">ZYL</strain>
    </source>
</reference>
<gene>
    <name evidence="6" type="ORF">CRD36_12360</name>
</gene>
<evidence type="ECO:0000256" key="4">
    <source>
        <dbReference type="ARBA" id="ARBA00023163"/>
    </source>
</evidence>
<evidence type="ECO:0000256" key="1">
    <source>
        <dbReference type="ARBA" id="ARBA00009437"/>
    </source>
</evidence>
<dbReference type="InterPro" id="IPR005119">
    <property type="entry name" value="LysR_subst-bd"/>
</dbReference>
<dbReference type="InterPro" id="IPR000847">
    <property type="entry name" value="LysR_HTH_N"/>
</dbReference>
<keyword evidence="4" id="KW-0804">Transcription</keyword>
<dbReference type="Gene3D" id="3.40.190.290">
    <property type="match status" value="1"/>
</dbReference>
<dbReference type="Pfam" id="PF00126">
    <property type="entry name" value="HTH_1"/>
    <property type="match status" value="1"/>
</dbReference>
<sequence length="299" mass="33172">MQMKQIEVFHAVYSTGSVSNAAKFLHVSQPAVSKVLHRAEDQLGYLLFKRVKGKLVPTDEAHSLFAEVSQVYQQILSLQKKARNLKSGTAGHIRLSVMPALGLNVLPLSIARFLEDHPGVTFDIQTRHYDDMIRSLYEHEIDIGLAFNPDNHVGLARYEFGQGEFVCVHNPESFPKNPDRLGLEELEGKNIISIKDSGPLSDLLFQRILQEGVSTDSAITVQTYYIAKNLVGYGMGMAIVDQLTAQAEGPGKTSFKGFTPPITYAVTGLYAESRPLSNVCQNFLGYLKQVYEELVQPAK</sequence>
<dbReference type="GO" id="GO:0009089">
    <property type="term" value="P:lysine biosynthetic process via diaminopimelate"/>
    <property type="evidence" value="ECO:0007669"/>
    <property type="project" value="TreeGrafter"/>
</dbReference>
<dbReference type="SUPFAM" id="SSF46785">
    <property type="entry name" value="Winged helix' DNA-binding domain"/>
    <property type="match status" value="1"/>
</dbReference>
<keyword evidence="7" id="KW-1185">Reference proteome</keyword>
<dbReference type="PROSITE" id="PS50931">
    <property type="entry name" value="HTH_LYSR"/>
    <property type="match status" value="1"/>
</dbReference>
<evidence type="ECO:0000256" key="2">
    <source>
        <dbReference type="ARBA" id="ARBA00023015"/>
    </source>
</evidence>
<evidence type="ECO:0000259" key="5">
    <source>
        <dbReference type="PROSITE" id="PS50931"/>
    </source>
</evidence>
<dbReference type="PANTHER" id="PTHR30427">
    <property type="entry name" value="TRANSCRIPTIONAL ACTIVATOR PROTEIN LYSR"/>
    <property type="match status" value="1"/>
</dbReference>
<dbReference type="GO" id="GO:0003700">
    <property type="term" value="F:DNA-binding transcription factor activity"/>
    <property type="evidence" value="ECO:0007669"/>
    <property type="project" value="InterPro"/>
</dbReference>
<accession>A0A2G4YQJ5</accession>
<dbReference type="Proteomes" id="UP000229730">
    <property type="component" value="Unassembled WGS sequence"/>
</dbReference>
<dbReference type="GO" id="GO:0010628">
    <property type="term" value="P:positive regulation of gene expression"/>
    <property type="evidence" value="ECO:0007669"/>
    <property type="project" value="TreeGrafter"/>
</dbReference>
<dbReference type="InterPro" id="IPR036388">
    <property type="entry name" value="WH-like_DNA-bd_sf"/>
</dbReference>
<proteinExistence type="inferred from homology"/>
<name>A0A2G4YQJ5_9PROT</name>
<evidence type="ECO:0000256" key="3">
    <source>
        <dbReference type="ARBA" id="ARBA00023125"/>
    </source>
</evidence>
<evidence type="ECO:0000313" key="6">
    <source>
        <dbReference type="EMBL" id="PHZ84588.1"/>
    </source>
</evidence>
<dbReference type="PANTHER" id="PTHR30427:SF1">
    <property type="entry name" value="TRANSCRIPTIONAL ACTIVATOR PROTEIN LYSR"/>
    <property type="match status" value="1"/>
</dbReference>
<dbReference type="OrthoDB" id="7260751at2"/>
<dbReference type="GO" id="GO:0043565">
    <property type="term" value="F:sequence-specific DNA binding"/>
    <property type="evidence" value="ECO:0007669"/>
    <property type="project" value="TreeGrafter"/>
</dbReference>
<dbReference type="AlphaFoldDB" id="A0A2G4YQJ5"/>
<evidence type="ECO:0000313" key="7">
    <source>
        <dbReference type="Proteomes" id="UP000229730"/>
    </source>
</evidence>
<comment type="similarity">
    <text evidence="1">Belongs to the LysR transcriptional regulatory family.</text>
</comment>
<dbReference type="RefSeq" id="WP_099473677.1">
    <property type="nucleotide sequence ID" value="NZ_CP041025.1"/>
</dbReference>